<name>A0A024T9E7_9STRA</name>
<protein>
    <submittedName>
        <fullName evidence="1">Uncharacterized protein</fullName>
    </submittedName>
</protein>
<evidence type="ECO:0000313" key="1">
    <source>
        <dbReference type="EMBL" id="ETV90673.1"/>
    </source>
</evidence>
<reference evidence="1" key="1">
    <citation type="submission" date="2013-12" db="EMBL/GenBank/DDBJ databases">
        <title>The Genome Sequence of Aphanomyces invadans NJM9701.</title>
        <authorList>
            <consortium name="The Broad Institute Genomics Platform"/>
            <person name="Russ C."/>
            <person name="Tyler B."/>
            <person name="van West P."/>
            <person name="Dieguez-Uribeondo J."/>
            <person name="Young S.K."/>
            <person name="Zeng Q."/>
            <person name="Gargeya S."/>
            <person name="Fitzgerald M."/>
            <person name="Abouelleil A."/>
            <person name="Alvarado L."/>
            <person name="Chapman S.B."/>
            <person name="Gainer-Dewar J."/>
            <person name="Goldberg J."/>
            <person name="Griggs A."/>
            <person name="Gujja S."/>
            <person name="Hansen M."/>
            <person name="Howarth C."/>
            <person name="Imamovic A."/>
            <person name="Ireland A."/>
            <person name="Larimer J."/>
            <person name="McCowan C."/>
            <person name="Murphy C."/>
            <person name="Pearson M."/>
            <person name="Poon T.W."/>
            <person name="Priest M."/>
            <person name="Roberts A."/>
            <person name="Saif S."/>
            <person name="Shea T."/>
            <person name="Sykes S."/>
            <person name="Wortman J."/>
            <person name="Nusbaum C."/>
            <person name="Birren B."/>
        </authorList>
    </citation>
    <scope>NUCLEOTIDE SEQUENCE [LARGE SCALE GENOMIC DNA]</scope>
    <source>
        <strain evidence="1">NJM9701</strain>
    </source>
</reference>
<sequence>MILEVQKAAMEVTGEDAETYESRKLLSIDSNVNASLRIKGQAEIVE</sequence>
<dbReference type="GeneID" id="20091617"/>
<organism evidence="1">
    <name type="scientific">Aphanomyces invadans</name>
    <dbReference type="NCBI Taxonomy" id="157072"/>
    <lineage>
        <taxon>Eukaryota</taxon>
        <taxon>Sar</taxon>
        <taxon>Stramenopiles</taxon>
        <taxon>Oomycota</taxon>
        <taxon>Saprolegniomycetes</taxon>
        <taxon>Saprolegniales</taxon>
        <taxon>Verrucalvaceae</taxon>
        <taxon>Aphanomyces</taxon>
    </lineage>
</organism>
<proteinExistence type="predicted"/>
<dbReference type="EMBL" id="KI914026">
    <property type="protein sequence ID" value="ETV90673.1"/>
    <property type="molecule type" value="Genomic_DNA"/>
</dbReference>
<dbReference type="RefSeq" id="XP_008880670.1">
    <property type="nucleotide sequence ID" value="XM_008882448.1"/>
</dbReference>
<accession>A0A024T9E7</accession>
<dbReference type="AlphaFoldDB" id="A0A024T9E7"/>
<gene>
    <name evidence="1" type="ORF">H310_14567</name>
</gene>
<dbReference type="VEuPathDB" id="FungiDB:H310_14567"/>